<dbReference type="GeneID" id="35436564"/>
<evidence type="ECO:0000313" key="2">
    <source>
        <dbReference type="EMBL" id="PHZ17882.1"/>
    </source>
</evidence>
<gene>
    <name evidence="2" type="ORF">RHIMIDRAFT_13361</name>
</gene>
<proteinExistence type="predicted"/>
<reference evidence="2 3" key="1">
    <citation type="journal article" date="2016" name="Proc. Natl. Acad. Sci. U.S.A.">
        <title>Lipid metabolic changes in an early divergent fungus govern the establishment of a mutualistic symbiosis with endobacteria.</title>
        <authorList>
            <person name="Lastovetsky O.A."/>
            <person name="Gaspar M.L."/>
            <person name="Mondo S.J."/>
            <person name="LaButti K.M."/>
            <person name="Sandor L."/>
            <person name="Grigoriev I.V."/>
            <person name="Henry S.A."/>
            <person name="Pawlowska T.E."/>
        </authorList>
    </citation>
    <scope>NUCLEOTIDE SEQUENCE [LARGE SCALE GENOMIC DNA]</scope>
    <source>
        <strain evidence="2 3">ATCC 52813</strain>
    </source>
</reference>
<keyword evidence="1" id="KW-0812">Transmembrane</keyword>
<dbReference type="Proteomes" id="UP000242254">
    <property type="component" value="Unassembled WGS sequence"/>
</dbReference>
<evidence type="ECO:0000313" key="3">
    <source>
        <dbReference type="Proteomes" id="UP000242254"/>
    </source>
</evidence>
<feature type="transmembrane region" description="Helical" evidence="1">
    <location>
        <begin position="88"/>
        <end position="113"/>
    </location>
</feature>
<name>A0A2G4TA39_RHIZD</name>
<dbReference type="AlphaFoldDB" id="A0A2G4TA39"/>
<evidence type="ECO:0000256" key="1">
    <source>
        <dbReference type="SAM" id="Phobius"/>
    </source>
</evidence>
<keyword evidence="3" id="KW-1185">Reference proteome</keyword>
<sequence>MLYGRCEYMCSSGIYSTELKTLLYFLVRKVFQTQLYCRFFFFCLSCKGKACTKTICLNTAGKFILTLKNFVQAFVAKLLEVRNRIKQVYVALVSAIALVFCNCLQRLCIYINISPMDRLRGH</sequence>
<organism evidence="2 3">
    <name type="scientific">Rhizopus microsporus ATCC 52813</name>
    <dbReference type="NCBI Taxonomy" id="1340429"/>
    <lineage>
        <taxon>Eukaryota</taxon>
        <taxon>Fungi</taxon>
        <taxon>Fungi incertae sedis</taxon>
        <taxon>Mucoromycota</taxon>
        <taxon>Mucoromycotina</taxon>
        <taxon>Mucoromycetes</taxon>
        <taxon>Mucorales</taxon>
        <taxon>Mucorineae</taxon>
        <taxon>Rhizopodaceae</taxon>
        <taxon>Rhizopus</taxon>
    </lineage>
</organism>
<keyword evidence="1" id="KW-0472">Membrane</keyword>
<keyword evidence="1" id="KW-1133">Transmembrane helix</keyword>
<dbReference type="RefSeq" id="XP_023471590.1">
    <property type="nucleotide sequence ID" value="XM_023605574.1"/>
</dbReference>
<accession>A0A2G4TA39</accession>
<dbReference type="EMBL" id="KZ303842">
    <property type="protein sequence ID" value="PHZ17882.1"/>
    <property type="molecule type" value="Genomic_DNA"/>
</dbReference>
<protein>
    <submittedName>
        <fullName evidence="2">Uncharacterized protein</fullName>
    </submittedName>
</protein>